<evidence type="ECO:0000256" key="5">
    <source>
        <dbReference type="ARBA" id="ARBA00022968"/>
    </source>
</evidence>
<gene>
    <name evidence="15" type="ORF">GCM10022236_23160</name>
</gene>
<evidence type="ECO:0000256" key="8">
    <source>
        <dbReference type="ARBA" id="ARBA00023180"/>
    </source>
</evidence>
<keyword evidence="8" id="KW-0325">Glycoprotein</keyword>
<evidence type="ECO:0000256" key="11">
    <source>
        <dbReference type="ARBA" id="ARBA00037126"/>
    </source>
</evidence>
<evidence type="ECO:0000256" key="13">
    <source>
        <dbReference type="RuleBase" id="RU361153"/>
    </source>
</evidence>
<sequence>MNRPLRGVNLGGWLVLERWMTPSLFAGTDAIDEYTFMATPDAAARLRRHRETWITEADIAWIAERGLDLIRLPVGHWVLGDDEPYLGAVDLLDAAMDWAATYKVAVLLDLHAASGSQNGQDHSGRVGPRRWYRERHHREHTHGALAALAARYAEHPALWGLELVNEPMDWRIWRLRHFHRDAYRRLASQLAPGTRVVFSDAFVPWIQRGSLRGSADLPTVIDSHFYQAFYPWDVHRSIESHIAKARRRAGLVRWLSRWQPVLIGEWSAGLPDRAYRGRTADERPALTRAYLEAQQEGFSAALGWCFWSYKTEDRNDWNFRFLVESGLLTL</sequence>
<dbReference type="Pfam" id="PF00150">
    <property type="entry name" value="Cellulase"/>
    <property type="match status" value="1"/>
</dbReference>
<keyword evidence="10" id="KW-0961">Cell wall biogenesis/degradation</keyword>
<dbReference type="InterPro" id="IPR017853">
    <property type="entry name" value="GH"/>
</dbReference>
<comment type="subcellular location">
    <subcellularLocation>
        <location evidence="1">Cell membrane</location>
        <topology evidence="1">Single-pass type II membrane protein</topology>
    </subcellularLocation>
</comment>
<evidence type="ECO:0000256" key="9">
    <source>
        <dbReference type="ARBA" id="ARBA00023295"/>
    </source>
</evidence>
<organism evidence="15 16">
    <name type="scientific">Microlunatus ginsengisoli</name>
    <dbReference type="NCBI Taxonomy" id="363863"/>
    <lineage>
        <taxon>Bacteria</taxon>
        <taxon>Bacillati</taxon>
        <taxon>Actinomycetota</taxon>
        <taxon>Actinomycetes</taxon>
        <taxon>Propionibacteriales</taxon>
        <taxon>Propionibacteriaceae</taxon>
        <taxon>Microlunatus</taxon>
    </lineage>
</organism>
<evidence type="ECO:0000256" key="3">
    <source>
        <dbReference type="ARBA" id="ARBA00022692"/>
    </source>
</evidence>
<proteinExistence type="inferred from homology"/>
<dbReference type="InterPro" id="IPR050386">
    <property type="entry name" value="Glycosyl_hydrolase_5"/>
</dbReference>
<dbReference type="EMBL" id="BAABAB010000016">
    <property type="protein sequence ID" value="GAA3620323.1"/>
    <property type="molecule type" value="Genomic_DNA"/>
</dbReference>
<evidence type="ECO:0000313" key="15">
    <source>
        <dbReference type="EMBL" id="GAA3620323.1"/>
    </source>
</evidence>
<dbReference type="PANTHER" id="PTHR31297:SF34">
    <property type="entry name" value="GLUCAN 1,3-BETA-GLUCOSIDASE 2"/>
    <property type="match status" value="1"/>
</dbReference>
<evidence type="ECO:0000256" key="7">
    <source>
        <dbReference type="ARBA" id="ARBA00023136"/>
    </source>
</evidence>
<evidence type="ECO:0000256" key="12">
    <source>
        <dbReference type="ARBA" id="ARBA00041260"/>
    </source>
</evidence>
<feature type="domain" description="Glycoside hydrolase family 5" evidence="14">
    <location>
        <begin position="54"/>
        <end position="308"/>
    </location>
</feature>
<keyword evidence="7" id="KW-0472">Membrane</keyword>
<evidence type="ECO:0000259" key="14">
    <source>
        <dbReference type="Pfam" id="PF00150"/>
    </source>
</evidence>
<keyword evidence="5" id="KW-0735">Signal-anchor</keyword>
<dbReference type="RefSeq" id="WP_344804580.1">
    <property type="nucleotide sequence ID" value="NZ_BAABAB010000016.1"/>
</dbReference>
<comment type="caution">
    <text evidence="15">The sequence shown here is derived from an EMBL/GenBank/DDBJ whole genome shotgun (WGS) entry which is preliminary data.</text>
</comment>
<keyword evidence="4 13" id="KW-0378">Hydrolase</keyword>
<dbReference type="Gene3D" id="3.20.20.80">
    <property type="entry name" value="Glycosidases"/>
    <property type="match status" value="1"/>
</dbReference>
<evidence type="ECO:0000256" key="10">
    <source>
        <dbReference type="ARBA" id="ARBA00023316"/>
    </source>
</evidence>
<keyword evidence="3" id="KW-0812">Transmembrane</keyword>
<comment type="similarity">
    <text evidence="13">Belongs to the glycosyl hydrolase 5 (cellulase A) family.</text>
</comment>
<keyword evidence="2" id="KW-1003">Cell membrane</keyword>
<dbReference type="InterPro" id="IPR001547">
    <property type="entry name" value="Glyco_hydro_5"/>
</dbReference>
<evidence type="ECO:0000256" key="1">
    <source>
        <dbReference type="ARBA" id="ARBA00004401"/>
    </source>
</evidence>
<name>A0ABP6ZVL6_9ACTN</name>
<dbReference type="PANTHER" id="PTHR31297">
    <property type="entry name" value="GLUCAN ENDO-1,6-BETA-GLUCOSIDASE B"/>
    <property type="match status" value="1"/>
</dbReference>
<dbReference type="SUPFAM" id="SSF51445">
    <property type="entry name" value="(Trans)glycosidases"/>
    <property type="match status" value="1"/>
</dbReference>
<keyword evidence="9 13" id="KW-0326">Glycosidase</keyword>
<reference evidence="16" key="1">
    <citation type="journal article" date="2019" name="Int. J. Syst. Evol. Microbiol.">
        <title>The Global Catalogue of Microorganisms (GCM) 10K type strain sequencing project: providing services to taxonomists for standard genome sequencing and annotation.</title>
        <authorList>
            <consortium name="The Broad Institute Genomics Platform"/>
            <consortium name="The Broad Institute Genome Sequencing Center for Infectious Disease"/>
            <person name="Wu L."/>
            <person name="Ma J."/>
        </authorList>
    </citation>
    <scope>NUCLEOTIDE SEQUENCE [LARGE SCALE GENOMIC DNA]</scope>
    <source>
        <strain evidence="16">JCM 16929</strain>
    </source>
</reference>
<keyword evidence="16" id="KW-1185">Reference proteome</keyword>
<comment type="function">
    <text evidence="11">Glucosidase involved in the degradation of cellulosic biomass. Active on lichenan.</text>
</comment>
<protein>
    <recommendedName>
        <fullName evidence="12">Exo-1,3-beta-glucanase D</fullName>
    </recommendedName>
</protein>
<evidence type="ECO:0000256" key="2">
    <source>
        <dbReference type="ARBA" id="ARBA00022475"/>
    </source>
</evidence>
<accession>A0ABP6ZVL6</accession>
<evidence type="ECO:0000313" key="16">
    <source>
        <dbReference type="Proteomes" id="UP001501490"/>
    </source>
</evidence>
<evidence type="ECO:0000256" key="6">
    <source>
        <dbReference type="ARBA" id="ARBA00022989"/>
    </source>
</evidence>
<keyword evidence="6" id="KW-1133">Transmembrane helix</keyword>
<dbReference type="Proteomes" id="UP001501490">
    <property type="component" value="Unassembled WGS sequence"/>
</dbReference>
<evidence type="ECO:0000256" key="4">
    <source>
        <dbReference type="ARBA" id="ARBA00022801"/>
    </source>
</evidence>